<reference evidence="7 8" key="1">
    <citation type="submission" date="2023-10" db="EMBL/GenBank/DDBJ databases">
        <title>Surface-active antibiotics is a multifunctional adaptation for post-fire microbes.</title>
        <authorList>
            <person name="Liu M.D."/>
            <person name="Du Y."/>
            <person name="Koupaei S.K."/>
            <person name="Kim N.R."/>
            <person name="Zhang W."/>
            <person name="Traxler M.F."/>
        </authorList>
    </citation>
    <scope>NUCLEOTIDE SEQUENCE [LARGE SCALE GENOMIC DNA]</scope>
    <source>
        <strain evidence="7 8">F3</strain>
    </source>
</reference>
<feature type="transmembrane region" description="Helical" evidence="6">
    <location>
        <begin position="92"/>
        <end position="114"/>
    </location>
</feature>
<feature type="transmembrane region" description="Helical" evidence="6">
    <location>
        <begin position="48"/>
        <end position="72"/>
    </location>
</feature>
<dbReference type="Pfam" id="PF02653">
    <property type="entry name" value="BPD_transp_2"/>
    <property type="match status" value="1"/>
</dbReference>
<name>A0ABZ0ECA2_9BURK</name>
<evidence type="ECO:0000256" key="3">
    <source>
        <dbReference type="ARBA" id="ARBA00022692"/>
    </source>
</evidence>
<keyword evidence="3 6" id="KW-0812">Transmembrane</keyword>
<organism evidence="7 8">
    <name type="scientific">Paraburkholderia kirstenboschensis</name>
    <dbReference type="NCBI Taxonomy" id="1245436"/>
    <lineage>
        <taxon>Bacteria</taxon>
        <taxon>Pseudomonadati</taxon>
        <taxon>Pseudomonadota</taxon>
        <taxon>Betaproteobacteria</taxon>
        <taxon>Burkholderiales</taxon>
        <taxon>Burkholderiaceae</taxon>
        <taxon>Paraburkholderia</taxon>
    </lineage>
</organism>
<evidence type="ECO:0000313" key="7">
    <source>
        <dbReference type="EMBL" id="WOD14094.1"/>
    </source>
</evidence>
<keyword evidence="8" id="KW-1185">Reference proteome</keyword>
<feature type="transmembrane region" description="Helical" evidence="6">
    <location>
        <begin position="288"/>
        <end position="306"/>
    </location>
</feature>
<keyword evidence="5 6" id="KW-0472">Membrane</keyword>
<dbReference type="EMBL" id="CP136511">
    <property type="protein sequence ID" value="WOD14094.1"/>
    <property type="molecule type" value="Genomic_DNA"/>
</dbReference>
<dbReference type="Proteomes" id="UP001302652">
    <property type="component" value="Chromosome 3"/>
</dbReference>
<evidence type="ECO:0000256" key="5">
    <source>
        <dbReference type="ARBA" id="ARBA00023136"/>
    </source>
</evidence>
<sequence>MHASTSRASSQRPSSLRLTLAGSIVVLALLVAAPMVIYPVFLMKLMCYALFAASFNLIIGYVGLLSFGHAAFLGAGAYLCAYAARAWGLDPLICLVIGIAVAAALGAIIGFLAIQRKGIEFSMITLALAQVVEFIAQQAPFTGGEDGIHGVPRGHLFGFIDLNNSVAIYAFILILFAFGMAALWRTVNSPFGHVLQAIRDHEDRAVSIGYGVRRYKLTAFVISAALGGLAGGMQALIFQLATLDDVSFHLSGAVILMALLGGVGTFFGPFIGAAIVVALESVLATSEFPAPIITGAVFILCVLVFRRGIAGEIALRLADRKARRHDLDNGAAAGRPQEIKAVDG</sequence>
<evidence type="ECO:0000256" key="2">
    <source>
        <dbReference type="ARBA" id="ARBA00022475"/>
    </source>
</evidence>
<protein>
    <submittedName>
        <fullName evidence="7">Branched-chain amino acid ABC transporter permease</fullName>
    </submittedName>
</protein>
<feature type="transmembrane region" description="Helical" evidence="6">
    <location>
        <begin position="166"/>
        <end position="184"/>
    </location>
</feature>
<dbReference type="PANTHER" id="PTHR30482:SF17">
    <property type="entry name" value="ABC TRANSPORTER ATP-BINDING PROTEIN"/>
    <property type="match status" value="1"/>
</dbReference>
<evidence type="ECO:0000313" key="8">
    <source>
        <dbReference type="Proteomes" id="UP001302652"/>
    </source>
</evidence>
<gene>
    <name evidence="7" type="ORF">RW095_00790</name>
</gene>
<dbReference type="PANTHER" id="PTHR30482">
    <property type="entry name" value="HIGH-AFFINITY BRANCHED-CHAIN AMINO ACID TRANSPORT SYSTEM PERMEASE"/>
    <property type="match status" value="1"/>
</dbReference>
<feature type="transmembrane region" description="Helical" evidence="6">
    <location>
        <begin position="217"/>
        <end position="241"/>
    </location>
</feature>
<keyword evidence="4 6" id="KW-1133">Transmembrane helix</keyword>
<evidence type="ECO:0000256" key="6">
    <source>
        <dbReference type="SAM" id="Phobius"/>
    </source>
</evidence>
<keyword evidence="2" id="KW-1003">Cell membrane</keyword>
<dbReference type="InterPro" id="IPR043428">
    <property type="entry name" value="LivM-like"/>
</dbReference>
<dbReference type="RefSeq" id="WP_317015864.1">
    <property type="nucleotide sequence ID" value="NZ_CP136511.1"/>
</dbReference>
<feature type="transmembrane region" description="Helical" evidence="6">
    <location>
        <begin position="20"/>
        <end position="41"/>
    </location>
</feature>
<evidence type="ECO:0000256" key="4">
    <source>
        <dbReference type="ARBA" id="ARBA00022989"/>
    </source>
</evidence>
<feature type="transmembrane region" description="Helical" evidence="6">
    <location>
        <begin position="253"/>
        <end position="276"/>
    </location>
</feature>
<dbReference type="InterPro" id="IPR001851">
    <property type="entry name" value="ABC_transp_permease"/>
</dbReference>
<dbReference type="CDD" id="cd06581">
    <property type="entry name" value="TM_PBP1_LivM_like"/>
    <property type="match status" value="1"/>
</dbReference>
<accession>A0ABZ0ECA2</accession>
<comment type="subcellular location">
    <subcellularLocation>
        <location evidence="1">Cell membrane</location>
        <topology evidence="1">Multi-pass membrane protein</topology>
    </subcellularLocation>
</comment>
<proteinExistence type="predicted"/>
<evidence type="ECO:0000256" key="1">
    <source>
        <dbReference type="ARBA" id="ARBA00004651"/>
    </source>
</evidence>